<feature type="transmembrane region" description="Helical" evidence="7">
    <location>
        <begin position="228"/>
        <end position="249"/>
    </location>
</feature>
<dbReference type="NCBIfam" id="NF037982">
    <property type="entry name" value="Nramp_1"/>
    <property type="match status" value="1"/>
</dbReference>
<keyword evidence="5 7" id="KW-1133">Transmembrane helix</keyword>
<dbReference type="InterPro" id="IPR001046">
    <property type="entry name" value="NRAMP_fam"/>
</dbReference>
<evidence type="ECO:0000256" key="1">
    <source>
        <dbReference type="ARBA" id="ARBA00004141"/>
    </source>
</evidence>
<dbReference type="RefSeq" id="WP_241291660.1">
    <property type="nucleotide sequence ID" value="NZ_JAKZGR010000002.1"/>
</dbReference>
<feature type="transmembrane region" description="Helical" evidence="7">
    <location>
        <begin position="123"/>
        <end position="143"/>
    </location>
</feature>
<feature type="transmembrane region" description="Helical" evidence="7">
    <location>
        <begin position="150"/>
        <end position="170"/>
    </location>
</feature>
<evidence type="ECO:0000256" key="4">
    <source>
        <dbReference type="ARBA" id="ARBA00022847"/>
    </source>
</evidence>
<dbReference type="EMBL" id="JBHSAV010000053">
    <property type="protein sequence ID" value="MFC3977131.1"/>
    <property type="molecule type" value="Genomic_DNA"/>
</dbReference>
<dbReference type="Gene3D" id="1.20.1740.10">
    <property type="entry name" value="Amino acid/polyamine transporter I"/>
    <property type="match status" value="1"/>
</dbReference>
<keyword evidence="3 7" id="KW-0812">Transmembrane</keyword>
<evidence type="ECO:0000256" key="5">
    <source>
        <dbReference type="ARBA" id="ARBA00022989"/>
    </source>
</evidence>
<keyword evidence="9" id="KW-1185">Reference proteome</keyword>
<protein>
    <submittedName>
        <fullName evidence="8">Nramp family divalent metal transporter</fullName>
    </submittedName>
</protein>
<name>A0ABV8ELE1_9BACT</name>
<dbReference type="PANTHER" id="PTHR11706:SF33">
    <property type="entry name" value="NATURAL RESISTANCE-ASSOCIATED MACROPHAGE PROTEIN 2"/>
    <property type="match status" value="1"/>
</dbReference>
<feature type="transmembrane region" description="Helical" evidence="7">
    <location>
        <begin position="190"/>
        <end position="207"/>
    </location>
</feature>
<comment type="subcellular location">
    <subcellularLocation>
        <location evidence="1">Membrane</location>
        <topology evidence="1">Multi-pass membrane protein</topology>
    </subcellularLocation>
</comment>
<proteinExistence type="predicted"/>
<evidence type="ECO:0000256" key="6">
    <source>
        <dbReference type="ARBA" id="ARBA00023136"/>
    </source>
</evidence>
<feature type="transmembrane region" description="Helical" evidence="7">
    <location>
        <begin position="12"/>
        <end position="31"/>
    </location>
</feature>
<dbReference type="Proteomes" id="UP001595766">
    <property type="component" value="Unassembled WGS sequence"/>
</dbReference>
<feature type="transmembrane region" description="Helical" evidence="7">
    <location>
        <begin position="269"/>
        <end position="293"/>
    </location>
</feature>
<reference evidence="9" key="1">
    <citation type="journal article" date="2019" name="Int. J. Syst. Evol. Microbiol.">
        <title>The Global Catalogue of Microorganisms (GCM) 10K type strain sequencing project: providing services to taxonomists for standard genome sequencing and annotation.</title>
        <authorList>
            <consortium name="The Broad Institute Genomics Platform"/>
            <consortium name="The Broad Institute Genome Sequencing Center for Infectious Disease"/>
            <person name="Wu L."/>
            <person name="Ma J."/>
        </authorList>
    </citation>
    <scope>NUCLEOTIDE SEQUENCE [LARGE SCALE GENOMIC DNA]</scope>
    <source>
        <strain evidence="9">CECT 8551</strain>
    </source>
</reference>
<keyword evidence="4" id="KW-0769">Symport</keyword>
<feature type="transmembrane region" description="Helical" evidence="7">
    <location>
        <begin position="376"/>
        <end position="398"/>
    </location>
</feature>
<evidence type="ECO:0000313" key="9">
    <source>
        <dbReference type="Proteomes" id="UP001595766"/>
    </source>
</evidence>
<feature type="transmembrane region" description="Helical" evidence="7">
    <location>
        <begin position="314"/>
        <end position="334"/>
    </location>
</feature>
<accession>A0ABV8ELE1</accession>
<evidence type="ECO:0000256" key="2">
    <source>
        <dbReference type="ARBA" id="ARBA00022448"/>
    </source>
</evidence>
<comment type="caution">
    <text evidence="8">The sequence shown here is derived from an EMBL/GenBank/DDBJ whole genome shotgun (WGS) entry which is preliminary data.</text>
</comment>
<feature type="transmembrane region" description="Helical" evidence="7">
    <location>
        <begin position="340"/>
        <end position="364"/>
    </location>
</feature>
<organism evidence="8 9">
    <name type="scientific">Belliella kenyensis</name>
    <dbReference type="NCBI Taxonomy" id="1472724"/>
    <lineage>
        <taxon>Bacteria</taxon>
        <taxon>Pseudomonadati</taxon>
        <taxon>Bacteroidota</taxon>
        <taxon>Cytophagia</taxon>
        <taxon>Cytophagales</taxon>
        <taxon>Cyclobacteriaceae</taxon>
        <taxon>Belliella</taxon>
    </lineage>
</organism>
<keyword evidence="2" id="KW-0813">Transport</keyword>
<evidence type="ECO:0000256" key="7">
    <source>
        <dbReference type="SAM" id="Phobius"/>
    </source>
</evidence>
<feature type="transmembrane region" description="Helical" evidence="7">
    <location>
        <begin position="43"/>
        <end position="63"/>
    </location>
</feature>
<dbReference type="Pfam" id="PF01566">
    <property type="entry name" value="Nramp"/>
    <property type="match status" value="1"/>
</dbReference>
<sequence length="403" mass="42923">MSNQKNSNKLILKLMALGPGIITAALVFGPSKMTITSRLGAEYAYDMLWIVVVAIFFMLVFTGMGARIGISSQESLLSLIRTKWGKIAGITIGFGVFLVSTSFQAGNSIGVGIAVAEASGTAAWIWVLVFNALGIALLFFRSFYKTLERLMITLVGIMLFSFLTTVFLAKPSFSGIVNGFIPSIPDGSEGLLIAFVASCFSIVGAFYQSYLVQENRKPGQEGENKSATGIMILGVMSAVVIICGAAVLHPQGIQVNSASEMSMALQPLFGSYASHLFLAGLFGASFSSLVGNATVGGSLLADSLGFGKSLNDKIVKSFIALVMVCGASISLIFGKLPLELIIFAQSVTIFLVPFIGMAMFAIANDAKIMKNKVNGWFSRYVGMIGLLLLLGLAGWNFYQLFIK</sequence>
<feature type="transmembrane region" description="Helical" evidence="7">
    <location>
        <begin position="84"/>
        <end position="103"/>
    </location>
</feature>
<gene>
    <name evidence="8" type="ORF">ACFOUP_12145</name>
</gene>
<dbReference type="PANTHER" id="PTHR11706">
    <property type="entry name" value="SOLUTE CARRIER PROTEIN FAMILY 11 MEMBER"/>
    <property type="match status" value="1"/>
</dbReference>
<keyword evidence="6 7" id="KW-0472">Membrane</keyword>
<evidence type="ECO:0000256" key="3">
    <source>
        <dbReference type="ARBA" id="ARBA00022692"/>
    </source>
</evidence>
<evidence type="ECO:0000313" key="8">
    <source>
        <dbReference type="EMBL" id="MFC3977131.1"/>
    </source>
</evidence>